<name>A0A1D9PCG2_9FLAO</name>
<accession>A0A1D9PCG2</accession>
<evidence type="ECO:0000313" key="1">
    <source>
        <dbReference type="EMBL" id="APA00223.1"/>
    </source>
</evidence>
<dbReference type="AlphaFoldDB" id="A0A1D9PCG2"/>
<dbReference type="Proteomes" id="UP000178198">
    <property type="component" value="Chromosome"/>
</dbReference>
<dbReference type="OrthoDB" id="1365454at2"/>
<reference evidence="1 2" key="1">
    <citation type="submission" date="2016-10" db="EMBL/GenBank/DDBJ databases">
        <title>Complete Genome Sequence of Flavobacterium sp. PK15.</title>
        <authorList>
            <person name="Ekwe A."/>
            <person name="Kim S.B."/>
        </authorList>
    </citation>
    <scope>NUCLEOTIDE SEQUENCE [LARGE SCALE GENOMIC DNA]</scope>
    <source>
        <strain evidence="1 2">PK15</strain>
    </source>
</reference>
<dbReference type="EMBL" id="CP017774">
    <property type="protein sequence ID" value="APA00223.1"/>
    <property type="molecule type" value="Genomic_DNA"/>
</dbReference>
<evidence type="ECO:0000313" key="2">
    <source>
        <dbReference type="Proteomes" id="UP000178198"/>
    </source>
</evidence>
<dbReference type="KEGG" id="fcm:BIW12_12730"/>
<dbReference type="RefSeq" id="WP_071185462.1">
    <property type="nucleotide sequence ID" value="NZ_CP017774.1"/>
</dbReference>
<proteinExistence type="predicted"/>
<sequence length="441" mass="51899">MIKPFIEIDASNFIIHPFEINKPDDYNFPVEYPNCCNAHKINLKRLENFFELFPNCCEKHLSSYKKFNFDKNTLYKNLPTRILKTVDYTNHQIIKTIDNTDWFEDISDYFELAITSLGQPAVGYHIYVELVEAFIKSKKNKIPANKKKVLLNYFVEQSNYTPKNEETSLKLLFEIYQKWLRFFPFELPFFTPLKPKFEKTLPFVKGKHKTNRYLGRTTLQMVTPSELVDSLYKKTLEILSLIETTILVKEGKITDTEKLKFDFINQNHQHRQKTLLNTFNKGEKKYIKTIKEWLENEKEYFTSITPLASQKTLKTTSIIEAPKVFKLKGLQASIKDKATNLHYALVTKQYLNEESKKDFLKLFTGKQPETKISWLGQKGELKSFIDYLLSLGKIENCQTNKWQITSVNFKFGNEDFKPDTIKDTKKPKNDIKLKYIVQNIG</sequence>
<dbReference type="STRING" id="1306519.BIW12_12730"/>
<organism evidence="1 2">
    <name type="scientific">Flavobacterium commune</name>
    <dbReference type="NCBI Taxonomy" id="1306519"/>
    <lineage>
        <taxon>Bacteria</taxon>
        <taxon>Pseudomonadati</taxon>
        <taxon>Bacteroidota</taxon>
        <taxon>Flavobacteriia</taxon>
        <taxon>Flavobacteriales</taxon>
        <taxon>Flavobacteriaceae</taxon>
        <taxon>Flavobacterium</taxon>
    </lineage>
</organism>
<keyword evidence="2" id="KW-1185">Reference proteome</keyword>
<protein>
    <submittedName>
        <fullName evidence="1">Uncharacterized protein</fullName>
    </submittedName>
</protein>
<gene>
    <name evidence="1" type="ORF">BIW12_12730</name>
</gene>